<evidence type="ECO:0000313" key="4">
    <source>
        <dbReference type="EMBL" id="SPT19962.1"/>
    </source>
</evidence>
<evidence type="ECO:0000256" key="1">
    <source>
        <dbReference type="PROSITE-ProRule" id="PRU00047"/>
    </source>
</evidence>
<feature type="region of interest" description="Disordered" evidence="2">
    <location>
        <begin position="239"/>
        <end position="264"/>
    </location>
</feature>
<sequence length="317" mass="35908">MLVIYLWIKLVEKLPIYSAIQKPIMCRNFSASGFAAALKPDKFTDTYFKRWQTKTTLWLTAMNVFWVTGVSTGTIAPEQEKAFKEATVVFLGAVLSVIGYKLVDAYLHVHVANDLWEALESKFGAADAGSEMYIIEQFDDYKMVENRPVLEQAHEIICIVKELELLKCELPGKFVAGCIIAKLPNSWRNFATTLKHQRREFSVEHVIGHLSVEQNSRAKDSHGKGVEGTSIANMVNQRNHNSHKPKGKNGVQHNTDFKKKGKKTFKKNKKDEGCFTCGSVEHWANKCPNKYKKSGQDSKSVNMIVAREWCIWATGPY</sequence>
<keyword evidence="1" id="KW-0863">Zinc-finger</keyword>
<dbReference type="GO" id="GO:0003676">
    <property type="term" value="F:nucleic acid binding"/>
    <property type="evidence" value="ECO:0007669"/>
    <property type="project" value="InterPro"/>
</dbReference>
<dbReference type="GO" id="GO:0008270">
    <property type="term" value="F:zinc ion binding"/>
    <property type="evidence" value="ECO:0007669"/>
    <property type="project" value="UniProtKB-KW"/>
</dbReference>
<protein>
    <recommendedName>
        <fullName evidence="3">CCHC-type domain-containing protein</fullName>
    </recommendedName>
</protein>
<accession>A0A7H4LMX4</accession>
<feature type="domain" description="CCHC-type" evidence="3">
    <location>
        <begin position="274"/>
        <end position="289"/>
    </location>
</feature>
<dbReference type="InterPro" id="IPR001878">
    <property type="entry name" value="Znf_CCHC"/>
</dbReference>
<evidence type="ECO:0000313" key="5">
    <source>
        <dbReference type="Proteomes" id="UP000280104"/>
    </source>
</evidence>
<dbReference type="PROSITE" id="PS50158">
    <property type="entry name" value="ZF_CCHC"/>
    <property type="match status" value="1"/>
</dbReference>
<dbReference type="SMART" id="SM00343">
    <property type="entry name" value="ZnF_C2HC"/>
    <property type="match status" value="1"/>
</dbReference>
<dbReference type="Pfam" id="PF14223">
    <property type="entry name" value="Retrotran_gag_2"/>
    <property type="match status" value="1"/>
</dbReference>
<reference evidence="4 5" key="1">
    <citation type="submission" date="2018-05" db="EMBL/GenBank/DDBJ databases">
        <authorList>
            <person name="Thind KAUR A."/>
        </authorList>
    </citation>
    <scope>NUCLEOTIDE SEQUENCE [LARGE SCALE GENOMIC DNA]</scope>
</reference>
<dbReference type="PANTHER" id="PTHR47592">
    <property type="entry name" value="PBF68 PROTEIN"/>
    <property type="match status" value="1"/>
</dbReference>
<evidence type="ECO:0000259" key="3">
    <source>
        <dbReference type="PROSITE" id="PS50158"/>
    </source>
</evidence>
<gene>
    <name evidence="4" type="ORF">CAMPLR22A2D_LOCUS4589</name>
</gene>
<dbReference type="Gene3D" id="4.10.60.10">
    <property type="entry name" value="Zinc finger, CCHC-type"/>
    <property type="match status" value="1"/>
</dbReference>
<proteinExistence type="predicted"/>
<keyword evidence="1" id="KW-0479">Metal-binding</keyword>
<dbReference type="PANTHER" id="PTHR47592:SF31">
    <property type="entry name" value="ZINC FINGER, CCHC-TYPE-RELATED"/>
    <property type="match status" value="1"/>
</dbReference>
<organism evidence="4 5">
    <name type="scientific">Triticum aestivum</name>
    <name type="common">Wheat</name>
    <dbReference type="NCBI Taxonomy" id="4565"/>
    <lineage>
        <taxon>Eukaryota</taxon>
        <taxon>Viridiplantae</taxon>
        <taxon>Streptophyta</taxon>
        <taxon>Embryophyta</taxon>
        <taxon>Tracheophyta</taxon>
        <taxon>Spermatophyta</taxon>
        <taxon>Magnoliopsida</taxon>
        <taxon>Liliopsida</taxon>
        <taxon>Poales</taxon>
        <taxon>Poaceae</taxon>
        <taxon>BOP clade</taxon>
        <taxon>Pooideae</taxon>
        <taxon>Triticodae</taxon>
        <taxon>Triticeae</taxon>
        <taxon>Triticinae</taxon>
        <taxon>Triticum</taxon>
    </lineage>
</organism>
<dbReference type="InterPro" id="IPR036875">
    <property type="entry name" value="Znf_CCHC_sf"/>
</dbReference>
<dbReference type="SUPFAM" id="SSF57756">
    <property type="entry name" value="Retrovirus zinc finger-like domains"/>
    <property type="match status" value="1"/>
</dbReference>
<dbReference type="EMBL" id="LS480641">
    <property type="protein sequence ID" value="SPT19962.1"/>
    <property type="molecule type" value="Genomic_DNA"/>
</dbReference>
<name>A0A7H4LMX4_WHEAT</name>
<dbReference type="AlphaFoldDB" id="A0A7H4LMX4"/>
<keyword evidence="1" id="KW-0862">Zinc</keyword>
<dbReference type="Proteomes" id="UP000280104">
    <property type="component" value="Chromosome II"/>
</dbReference>
<dbReference type="Pfam" id="PF00098">
    <property type="entry name" value="zf-CCHC"/>
    <property type="match status" value="1"/>
</dbReference>
<evidence type="ECO:0000256" key="2">
    <source>
        <dbReference type="SAM" id="MobiDB-lite"/>
    </source>
</evidence>